<protein>
    <recommendedName>
        <fullName evidence="1">Reverse transcriptase domain-containing protein</fullName>
    </recommendedName>
</protein>
<dbReference type="PANTHER" id="PTHR33332">
    <property type="entry name" value="REVERSE TRANSCRIPTASE DOMAIN-CONTAINING PROTEIN"/>
    <property type="match status" value="1"/>
</dbReference>
<dbReference type="SUPFAM" id="SSF56672">
    <property type="entry name" value="DNA/RNA polymerases"/>
    <property type="match status" value="1"/>
</dbReference>
<dbReference type="PRINTS" id="PR01345">
    <property type="entry name" value="CERVTRCPTASE"/>
</dbReference>
<evidence type="ECO:0000259" key="1">
    <source>
        <dbReference type="PROSITE" id="PS50878"/>
    </source>
</evidence>
<dbReference type="AlphaFoldDB" id="A0AAV2Q2H9"/>
<sequence>MHIVKKRKTFSKNKILETEIKLIEFRRKEKLESEEKAINCMKENPRMFFSYINKQRNRKNEIGPFKSGDEFIYNGKEICKKLVSEFFSQFSKTSSVENENRFDEYDSDDLSDIEFGTKDIEEAINDLDENSSAGPDGLPAIFLKKTKETISLPLSFLLRKSLDEGKIPDIFKLAHVTPIHKGGSRQKPEQYRPVSLTSHIMKIFERVIKKKIMKHLIKNQTFNDGQHGFVPGRSTQTQLLAHYNEIYEALMEGKRLDTIFLDFAKAFDKVDHEILLEKVRRHKISGKLGKWIKEFLRNRKFKVVANGCMSEEESVLSGVPQGTVLAAILFVIMISDINENVKECIVRSFADDIRRVNKKINSDRDKELMQEDLEAIYKWASDNKMKFNENKFEQMAHGNIENVELSSYKSPSGDGIEIKSTAKDLGVMASNDLMFKEHMNNIITSSKIVMGMLLRAFSIREKEPMIKLFNTYIKSKLEYCCIVWSPVQQTFITELENIQRTFTSKINGMEGYDYHERLKKLNMYSLERRRDRYFIIYGWQQIEGIKENILNLKTNWKGRSRTMISKVIKGYIEGRRITRKDITSIHNCPARKVERAFNCIPTKLRNITGVQTEAFKEQLDRWLQGVPDLPRGGRYSRWVAAESNAIQDQAVNLRRG</sequence>
<dbReference type="CDD" id="cd01650">
    <property type="entry name" value="RT_nLTR_like"/>
    <property type="match status" value="1"/>
</dbReference>
<gene>
    <name evidence="2" type="ORF">MNOR_LOCUS6961</name>
</gene>
<evidence type="ECO:0000313" key="2">
    <source>
        <dbReference type="EMBL" id="CAL4068079.1"/>
    </source>
</evidence>
<reference evidence="2 3" key="1">
    <citation type="submission" date="2024-05" db="EMBL/GenBank/DDBJ databases">
        <authorList>
            <person name="Wallberg A."/>
        </authorList>
    </citation>
    <scope>NUCLEOTIDE SEQUENCE [LARGE SCALE GENOMIC DNA]</scope>
</reference>
<dbReference type="InterPro" id="IPR043502">
    <property type="entry name" value="DNA/RNA_pol_sf"/>
</dbReference>
<dbReference type="EMBL" id="CAXKWB010002976">
    <property type="protein sequence ID" value="CAL4068079.1"/>
    <property type="molecule type" value="Genomic_DNA"/>
</dbReference>
<organism evidence="2 3">
    <name type="scientific">Meganyctiphanes norvegica</name>
    <name type="common">Northern krill</name>
    <name type="synonym">Thysanopoda norvegica</name>
    <dbReference type="NCBI Taxonomy" id="48144"/>
    <lineage>
        <taxon>Eukaryota</taxon>
        <taxon>Metazoa</taxon>
        <taxon>Ecdysozoa</taxon>
        <taxon>Arthropoda</taxon>
        <taxon>Crustacea</taxon>
        <taxon>Multicrustacea</taxon>
        <taxon>Malacostraca</taxon>
        <taxon>Eumalacostraca</taxon>
        <taxon>Eucarida</taxon>
        <taxon>Euphausiacea</taxon>
        <taxon>Euphausiidae</taxon>
        <taxon>Meganyctiphanes</taxon>
    </lineage>
</organism>
<dbReference type="Proteomes" id="UP001497623">
    <property type="component" value="Unassembled WGS sequence"/>
</dbReference>
<name>A0AAV2Q2H9_MEGNR</name>
<proteinExistence type="predicted"/>
<dbReference type="GO" id="GO:0071897">
    <property type="term" value="P:DNA biosynthetic process"/>
    <property type="evidence" value="ECO:0007669"/>
    <property type="project" value="UniProtKB-ARBA"/>
</dbReference>
<dbReference type="PROSITE" id="PS50878">
    <property type="entry name" value="RT_POL"/>
    <property type="match status" value="1"/>
</dbReference>
<dbReference type="InterPro" id="IPR000477">
    <property type="entry name" value="RT_dom"/>
</dbReference>
<feature type="domain" description="Reverse transcriptase" evidence="1">
    <location>
        <begin position="160"/>
        <end position="429"/>
    </location>
</feature>
<keyword evidence="3" id="KW-1185">Reference proteome</keyword>
<comment type="caution">
    <text evidence="2">The sequence shown here is derived from an EMBL/GenBank/DDBJ whole genome shotgun (WGS) entry which is preliminary data.</text>
</comment>
<dbReference type="Pfam" id="PF00078">
    <property type="entry name" value="RVT_1"/>
    <property type="match status" value="1"/>
</dbReference>
<accession>A0AAV2Q2H9</accession>
<evidence type="ECO:0000313" key="3">
    <source>
        <dbReference type="Proteomes" id="UP001497623"/>
    </source>
</evidence>